<dbReference type="Proteomes" id="UP000238479">
    <property type="component" value="Chromosome 6"/>
</dbReference>
<name>A0A2P6PX08_ROSCH</name>
<evidence type="ECO:0000313" key="2">
    <source>
        <dbReference type="EMBL" id="PRQ26455.1"/>
    </source>
</evidence>
<protein>
    <submittedName>
        <fullName evidence="2">Uncharacterized protein</fullName>
    </submittedName>
</protein>
<keyword evidence="3" id="KW-1185">Reference proteome</keyword>
<proteinExistence type="predicted"/>
<feature type="region of interest" description="Disordered" evidence="1">
    <location>
        <begin position="190"/>
        <end position="219"/>
    </location>
</feature>
<feature type="region of interest" description="Disordered" evidence="1">
    <location>
        <begin position="1"/>
        <end position="22"/>
    </location>
</feature>
<evidence type="ECO:0000313" key="3">
    <source>
        <dbReference type="Proteomes" id="UP000238479"/>
    </source>
</evidence>
<organism evidence="2 3">
    <name type="scientific">Rosa chinensis</name>
    <name type="common">China rose</name>
    <dbReference type="NCBI Taxonomy" id="74649"/>
    <lineage>
        <taxon>Eukaryota</taxon>
        <taxon>Viridiplantae</taxon>
        <taxon>Streptophyta</taxon>
        <taxon>Embryophyta</taxon>
        <taxon>Tracheophyta</taxon>
        <taxon>Spermatophyta</taxon>
        <taxon>Magnoliopsida</taxon>
        <taxon>eudicotyledons</taxon>
        <taxon>Gunneridae</taxon>
        <taxon>Pentapetalae</taxon>
        <taxon>rosids</taxon>
        <taxon>fabids</taxon>
        <taxon>Rosales</taxon>
        <taxon>Rosaceae</taxon>
        <taxon>Rosoideae</taxon>
        <taxon>Rosoideae incertae sedis</taxon>
        <taxon>Rosa</taxon>
    </lineage>
</organism>
<comment type="caution">
    <text evidence="2">The sequence shown here is derived from an EMBL/GenBank/DDBJ whole genome shotgun (WGS) entry which is preliminary data.</text>
</comment>
<gene>
    <name evidence="2" type="ORF">RchiOBHm_Chr6g0294751</name>
</gene>
<feature type="compositionally biased region" description="Pro residues" evidence="1">
    <location>
        <begin position="1"/>
        <end position="15"/>
    </location>
</feature>
<accession>A0A2P6PX08</accession>
<evidence type="ECO:0000256" key="1">
    <source>
        <dbReference type="SAM" id="MobiDB-lite"/>
    </source>
</evidence>
<dbReference type="AlphaFoldDB" id="A0A2P6PX08"/>
<reference evidence="2 3" key="1">
    <citation type="journal article" date="2018" name="Nat. Genet.">
        <title>The Rosa genome provides new insights in the design of modern roses.</title>
        <authorList>
            <person name="Bendahmane M."/>
        </authorList>
    </citation>
    <scope>NUCLEOTIDE SEQUENCE [LARGE SCALE GENOMIC DNA]</scope>
    <source>
        <strain evidence="3">cv. Old Blush</strain>
    </source>
</reference>
<dbReference type="EMBL" id="PDCK01000044">
    <property type="protein sequence ID" value="PRQ26455.1"/>
    <property type="molecule type" value="Genomic_DNA"/>
</dbReference>
<sequence length="219" mass="25751">MDPPPPTLPIPPSTLPPRRLTPKSFVKSLKGKDLRYHVLTSIKRWFQQAPEEDGTYNSSLDKLPPLPDRKPYDLRRHYPVDKEALYRAWDQLAGVRFDEEFIKETVHRLRYKLKRTGYLRQEHGYIFPHPYEYRYIPPRANDFDWMDHESEIEEPAGQDEEGHELRWMPDGSVVCYTDIDEFEISPAEDREQLKLDYNSSDASEISDDPDHGLVPGAWP</sequence>
<dbReference type="Gramene" id="PRQ26455">
    <property type="protein sequence ID" value="PRQ26455"/>
    <property type="gene ID" value="RchiOBHm_Chr6g0294751"/>
</dbReference>